<comment type="similarity">
    <text evidence="2">Belongs to the ORC4 family.</text>
</comment>
<dbReference type="InterPro" id="IPR032705">
    <property type="entry name" value="ORC4_C"/>
</dbReference>
<dbReference type="InterPro" id="IPR041664">
    <property type="entry name" value="AAA_16"/>
</dbReference>
<keyword evidence="4" id="KW-0238">DNA-binding</keyword>
<dbReference type="PANTHER" id="PTHR12087:SF0">
    <property type="entry name" value="ORIGIN RECOGNITION COMPLEX SUBUNIT 4"/>
    <property type="match status" value="1"/>
</dbReference>
<evidence type="ECO:0000313" key="9">
    <source>
        <dbReference type="EMBL" id="KAF4619790.1"/>
    </source>
</evidence>
<evidence type="ECO:0000313" key="10">
    <source>
        <dbReference type="Proteomes" id="UP000521872"/>
    </source>
</evidence>
<evidence type="ECO:0000256" key="3">
    <source>
        <dbReference type="ARBA" id="ARBA00022705"/>
    </source>
</evidence>
<feature type="compositionally biased region" description="Polar residues" evidence="6">
    <location>
        <begin position="105"/>
        <end position="120"/>
    </location>
</feature>
<organism evidence="9 10">
    <name type="scientific">Agrocybe pediades</name>
    <dbReference type="NCBI Taxonomy" id="84607"/>
    <lineage>
        <taxon>Eukaryota</taxon>
        <taxon>Fungi</taxon>
        <taxon>Dikarya</taxon>
        <taxon>Basidiomycota</taxon>
        <taxon>Agaricomycotina</taxon>
        <taxon>Agaricomycetes</taxon>
        <taxon>Agaricomycetidae</taxon>
        <taxon>Agaricales</taxon>
        <taxon>Agaricineae</taxon>
        <taxon>Strophariaceae</taxon>
        <taxon>Agrocybe</taxon>
    </lineage>
</organism>
<keyword evidence="10" id="KW-1185">Reference proteome</keyword>
<dbReference type="InterPro" id="IPR027417">
    <property type="entry name" value="P-loop_NTPase"/>
</dbReference>
<reference evidence="9 10" key="1">
    <citation type="submission" date="2019-12" db="EMBL/GenBank/DDBJ databases">
        <authorList>
            <person name="Floudas D."/>
            <person name="Bentzer J."/>
            <person name="Ahren D."/>
            <person name="Johansson T."/>
            <person name="Persson P."/>
            <person name="Tunlid A."/>
        </authorList>
    </citation>
    <scope>NUCLEOTIDE SEQUENCE [LARGE SCALE GENOMIC DNA]</scope>
    <source>
        <strain evidence="9 10">CBS 102.39</strain>
    </source>
</reference>
<evidence type="ECO:0000256" key="4">
    <source>
        <dbReference type="ARBA" id="ARBA00023125"/>
    </source>
</evidence>
<comment type="subcellular location">
    <subcellularLocation>
        <location evidence="1">Nucleus</location>
    </subcellularLocation>
</comment>
<dbReference type="InterPro" id="IPR016527">
    <property type="entry name" value="ORC4"/>
</dbReference>
<keyword evidence="3" id="KW-0235">DNA replication</keyword>
<feature type="compositionally biased region" description="Low complexity" evidence="6">
    <location>
        <begin position="58"/>
        <end position="67"/>
    </location>
</feature>
<comment type="caution">
    <text evidence="9">The sequence shown here is derived from an EMBL/GenBank/DDBJ whole genome shotgun (WGS) entry which is preliminary data.</text>
</comment>
<dbReference type="Proteomes" id="UP000521872">
    <property type="component" value="Unassembled WGS sequence"/>
</dbReference>
<dbReference type="PANTHER" id="PTHR12087">
    <property type="entry name" value="ORIGIN RECOGNITION COMPLEX SUBUNIT 4"/>
    <property type="match status" value="1"/>
</dbReference>
<evidence type="ECO:0000259" key="8">
    <source>
        <dbReference type="Pfam" id="PF14629"/>
    </source>
</evidence>
<dbReference type="GO" id="GO:0006270">
    <property type="term" value="P:DNA replication initiation"/>
    <property type="evidence" value="ECO:0007669"/>
    <property type="project" value="TreeGrafter"/>
</dbReference>
<sequence length="693" mass="77055">MPPKRKYTEATLDESQQSNKRQLRSTSRRSAQPISISSPTKADTTASRRAQLNRASKTVPPTRTPVGTRRRHEISIETSQPVPTRRNPPRSMKTTDNAVMPQNAVAGNSSSSEPSVQDISNLDVAATPKTRRGRPPKGAKAMQPPDTQPLVADSTTQDRRNTRSKRQRAVEVEVVIATAPKCPSLSRLPSPQPSEREQLSHDATSECPRSNDVVVAPPKESTGFRDHIELLVMEQKKAVMVSLKNPTFEYTTPVDEPSVNDVALQQLQDLIKGSTERAEGNSCLLLGPRGSGKSSLIEECVRNLDSNPIVLRLSGYIQNTDRHALREIAFQLLQQTGSSLLPESDSTELNQEDENPFLDTFDNTNGNTSAGSLSLSLPPSSHLHSLVPLLLTLKRPIIVILDAFDLFALHPRQSLLYCLLDTVQNCRATSENRGIAVIGMTSRVDTIQLLEKRVKSRFSGRTIRTAPPHKQTDYLSFVRDRISVQLDNKPGEKHVDEWNEKWAASVENFLGDSDVLTLFKETFSISRDVTVISRILANTAIQLSATQPYLSHKLLLTSVECQRSRYAEHRLASLPYPSLCLLVASIHVNTSGHNSFTFEMLYEIFRDEMRASASAPVQLNGGSIGLQRCTREVMMNAFESLSCAKLFTQMTAPSSTTAQEFVKYRSALDRNVVKKIVDRSNQTLLKKWFHKAQ</sequence>
<evidence type="ECO:0000256" key="1">
    <source>
        <dbReference type="ARBA" id="ARBA00004123"/>
    </source>
</evidence>
<feature type="region of interest" description="Disordered" evidence="6">
    <location>
        <begin position="341"/>
        <end position="363"/>
    </location>
</feature>
<feature type="domain" description="Orc1-like AAA ATPase" evidence="7">
    <location>
        <begin position="264"/>
        <end position="424"/>
    </location>
</feature>
<name>A0A8H4QYA5_9AGAR</name>
<feature type="domain" description="Origin recognition complex subunit 4 C-terminal" evidence="8">
    <location>
        <begin position="492"/>
        <end position="677"/>
    </location>
</feature>
<dbReference type="Gene3D" id="3.40.50.300">
    <property type="entry name" value="P-loop containing nucleotide triphosphate hydrolases"/>
    <property type="match status" value="1"/>
</dbReference>
<dbReference type="SUPFAM" id="SSF52540">
    <property type="entry name" value="P-loop containing nucleoside triphosphate hydrolases"/>
    <property type="match status" value="1"/>
</dbReference>
<feature type="region of interest" description="Disordered" evidence="6">
    <location>
        <begin position="1"/>
        <end position="219"/>
    </location>
</feature>
<dbReference type="GO" id="GO:0005664">
    <property type="term" value="C:nuclear origin of replication recognition complex"/>
    <property type="evidence" value="ECO:0007669"/>
    <property type="project" value="TreeGrafter"/>
</dbReference>
<accession>A0A8H4QYA5</accession>
<dbReference type="Pfam" id="PF14629">
    <property type="entry name" value="ORC4_C"/>
    <property type="match status" value="1"/>
</dbReference>
<feature type="compositionally biased region" description="Polar residues" evidence="6">
    <location>
        <begin position="28"/>
        <end position="56"/>
    </location>
</feature>
<protein>
    <recommendedName>
        <fullName evidence="11">Origin recognition complex subunit 4</fullName>
    </recommendedName>
</protein>
<evidence type="ECO:0000256" key="6">
    <source>
        <dbReference type="SAM" id="MobiDB-lite"/>
    </source>
</evidence>
<dbReference type="AlphaFoldDB" id="A0A8H4QYA5"/>
<gene>
    <name evidence="9" type="ORF">D9613_005051</name>
</gene>
<dbReference type="GO" id="GO:0003688">
    <property type="term" value="F:DNA replication origin binding"/>
    <property type="evidence" value="ECO:0007669"/>
    <property type="project" value="TreeGrafter"/>
</dbReference>
<evidence type="ECO:0008006" key="11">
    <source>
        <dbReference type="Google" id="ProtNLM"/>
    </source>
</evidence>
<evidence type="ECO:0000256" key="2">
    <source>
        <dbReference type="ARBA" id="ARBA00005334"/>
    </source>
</evidence>
<dbReference type="Pfam" id="PF13191">
    <property type="entry name" value="AAA_16"/>
    <property type="match status" value="1"/>
</dbReference>
<feature type="compositionally biased region" description="Basic and acidic residues" evidence="6">
    <location>
        <begin position="194"/>
        <end position="204"/>
    </location>
</feature>
<proteinExistence type="inferred from homology"/>
<evidence type="ECO:0000259" key="7">
    <source>
        <dbReference type="Pfam" id="PF13191"/>
    </source>
</evidence>
<dbReference type="EMBL" id="JAACJL010000016">
    <property type="protein sequence ID" value="KAF4619790.1"/>
    <property type="molecule type" value="Genomic_DNA"/>
</dbReference>
<keyword evidence="5" id="KW-0539">Nucleus</keyword>
<evidence type="ECO:0000256" key="5">
    <source>
        <dbReference type="ARBA" id="ARBA00023242"/>
    </source>
</evidence>